<feature type="region of interest" description="Disordered" evidence="1">
    <location>
        <begin position="97"/>
        <end position="116"/>
    </location>
</feature>
<dbReference type="EMBL" id="SZYD01000008">
    <property type="protein sequence ID" value="KAD5507691.1"/>
    <property type="molecule type" value="Genomic_DNA"/>
</dbReference>
<evidence type="ECO:0000313" key="3">
    <source>
        <dbReference type="Proteomes" id="UP000326396"/>
    </source>
</evidence>
<feature type="compositionally biased region" description="Polar residues" evidence="1">
    <location>
        <begin position="97"/>
        <end position="114"/>
    </location>
</feature>
<sequence length="187" mass="21234">MFMQMGDDYMEDICANIKVHIGFAIPGIKFCSVNNVQMKNEVVFGVAAGRRALRGWTVKKYWLNALDITLYFQNSNSLLKLDDAPVKKVQIPETFFNRSSTSRPDQSSNNTTTYPPVPLPPFAASTQWRFPSSICVVYPGHREVFSTTTTTTTNRIGRWLIDFPSQFLNSFGHTICLIKFLQGRGFF</sequence>
<evidence type="ECO:0000313" key="2">
    <source>
        <dbReference type="EMBL" id="KAD5507691.1"/>
    </source>
</evidence>
<dbReference type="Proteomes" id="UP000326396">
    <property type="component" value="Linkage Group LG16"/>
</dbReference>
<dbReference type="AlphaFoldDB" id="A0A5N6NVI0"/>
<gene>
    <name evidence="2" type="ORF">E3N88_15394</name>
</gene>
<comment type="caution">
    <text evidence="2">The sequence shown here is derived from an EMBL/GenBank/DDBJ whole genome shotgun (WGS) entry which is preliminary data.</text>
</comment>
<accession>A0A5N6NVI0</accession>
<keyword evidence="3" id="KW-1185">Reference proteome</keyword>
<protein>
    <submittedName>
        <fullName evidence="2">Uncharacterized protein</fullName>
    </submittedName>
</protein>
<evidence type="ECO:0000256" key="1">
    <source>
        <dbReference type="SAM" id="MobiDB-lite"/>
    </source>
</evidence>
<organism evidence="2 3">
    <name type="scientific">Mikania micrantha</name>
    <name type="common">bitter vine</name>
    <dbReference type="NCBI Taxonomy" id="192012"/>
    <lineage>
        <taxon>Eukaryota</taxon>
        <taxon>Viridiplantae</taxon>
        <taxon>Streptophyta</taxon>
        <taxon>Embryophyta</taxon>
        <taxon>Tracheophyta</taxon>
        <taxon>Spermatophyta</taxon>
        <taxon>Magnoliopsida</taxon>
        <taxon>eudicotyledons</taxon>
        <taxon>Gunneridae</taxon>
        <taxon>Pentapetalae</taxon>
        <taxon>asterids</taxon>
        <taxon>campanulids</taxon>
        <taxon>Asterales</taxon>
        <taxon>Asteraceae</taxon>
        <taxon>Asteroideae</taxon>
        <taxon>Heliantheae alliance</taxon>
        <taxon>Eupatorieae</taxon>
        <taxon>Mikania</taxon>
    </lineage>
</organism>
<name>A0A5N6NVI0_9ASTR</name>
<reference evidence="2 3" key="1">
    <citation type="submission" date="2019-05" db="EMBL/GenBank/DDBJ databases">
        <title>Mikania micrantha, genome provides insights into the molecular mechanism of rapid growth.</title>
        <authorList>
            <person name="Liu B."/>
        </authorList>
    </citation>
    <scope>NUCLEOTIDE SEQUENCE [LARGE SCALE GENOMIC DNA]</scope>
    <source>
        <strain evidence="2">NLD-2019</strain>
        <tissue evidence="2">Leaf</tissue>
    </source>
</reference>
<proteinExistence type="predicted"/>